<organism evidence="2 3">
    <name type="scientific">Botryotinia fuckeliana (strain T4)</name>
    <name type="common">Noble rot fungus</name>
    <name type="synonym">Botrytis cinerea</name>
    <dbReference type="NCBI Taxonomy" id="999810"/>
    <lineage>
        <taxon>Eukaryota</taxon>
        <taxon>Fungi</taxon>
        <taxon>Dikarya</taxon>
        <taxon>Ascomycota</taxon>
        <taxon>Pezizomycotina</taxon>
        <taxon>Leotiomycetes</taxon>
        <taxon>Helotiales</taxon>
        <taxon>Sclerotiniaceae</taxon>
        <taxon>Botrytis</taxon>
    </lineage>
</organism>
<dbReference type="HOGENOM" id="CLU_2072776_0_0_1"/>
<keyword evidence="1" id="KW-0812">Transmembrane</keyword>
<reference evidence="3" key="1">
    <citation type="journal article" date="2011" name="PLoS Genet.">
        <title>Genomic analysis of the necrotrophic fungal pathogens Sclerotinia sclerotiorum and Botrytis cinerea.</title>
        <authorList>
            <person name="Amselem J."/>
            <person name="Cuomo C.A."/>
            <person name="van Kan J.A."/>
            <person name="Viaud M."/>
            <person name="Benito E.P."/>
            <person name="Couloux A."/>
            <person name="Coutinho P.M."/>
            <person name="de Vries R.P."/>
            <person name="Dyer P.S."/>
            <person name="Fillinger S."/>
            <person name="Fournier E."/>
            <person name="Gout L."/>
            <person name="Hahn M."/>
            <person name="Kohn L."/>
            <person name="Lapalu N."/>
            <person name="Plummer K.M."/>
            <person name="Pradier J.M."/>
            <person name="Quevillon E."/>
            <person name="Sharon A."/>
            <person name="Simon A."/>
            <person name="ten Have A."/>
            <person name="Tudzynski B."/>
            <person name="Tudzynski P."/>
            <person name="Wincker P."/>
            <person name="Andrew M."/>
            <person name="Anthouard V."/>
            <person name="Beever R.E."/>
            <person name="Beffa R."/>
            <person name="Benoit I."/>
            <person name="Bouzid O."/>
            <person name="Brault B."/>
            <person name="Chen Z."/>
            <person name="Choquer M."/>
            <person name="Collemare J."/>
            <person name="Cotton P."/>
            <person name="Danchin E.G."/>
            <person name="Da Silva C."/>
            <person name="Gautier A."/>
            <person name="Giraud C."/>
            <person name="Giraud T."/>
            <person name="Gonzalez C."/>
            <person name="Grossetete S."/>
            <person name="Guldener U."/>
            <person name="Henrissat B."/>
            <person name="Howlett B.J."/>
            <person name="Kodira C."/>
            <person name="Kretschmer M."/>
            <person name="Lappartient A."/>
            <person name="Leroch M."/>
            <person name="Levis C."/>
            <person name="Mauceli E."/>
            <person name="Neuveglise C."/>
            <person name="Oeser B."/>
            <person name="Pearson M."/>
            <person name="Poulain J."/>
            <person name="Poussereau N."/>
            <person name="Quesneville H."/>
            <person name="Rascle C."/>
            <person name="Schumacher J."/>
            <person name="Segurens B."/>
            <person name="Sexton A."/>
            <person name="Silva E."/>
            <person name="Sirven C."/>
            <person name="Soanes D.M."/>
            <person name="Talbot N.J."/>
            <person name="Templeton M."/>
            <person name="Yandava C."/>
            <person name="Yarden O."/>
            <person name="Zeng Q."/>
            <person name="Rollins J.A."/>
            <person name="Lebrun M.H."/>
            <person name="Dickman M."/>
        </authorList>
    </citation>
    <scope>NUCLEOTIDE SEQUENCE [LARGE SCALE GENOMIC DNA]</scope>
    <source>
        <strain evidence="3">T4</strain>
    </source>
</reference>
<proteinExistence type="predicted"/>
<dbReference type="OrthoDB" id="5386278at2759"/>
<dbReference type="STRING" id="999810.G2XVP2"/>
<protein>
    <submittedName>
        <fullName evidence="2">Uncharacterized protein</fullName>
    </submittedName>
</protein>
<feature type="transmembrane region" description="Helical" evidence="1">
    <location>
        <begin position="12"/>
        <end position="34"/>
    </location>
</feature>
<gene>
    <name evidence="2" type="ORF">BofuT4_P054630.1</name>
</gene>
<evidence type="ECO:0000313" key="3">
    <source>
        <dbReference type="Proteomes" id="UP000008177"/>
    </source>
</evidence>
<keyword evidence="1" id="KW-0472">Membrane</keyword>
<evidence type="ECO:0000313" key="2">
    <source>
        <dbReference type="EMBL" id="CCD44562.1"/>
    </source>
</evidence>
<dbReference type="InParanoid" id="G2XVP2"/>
<keyword evidence="1" id="KW-1133">Transmembrane helix</keyword>
<name>G2XVP2_BOTF4</name>
<dbReference type="EMBL" id="FQ790271">
    <property type="protein sequence ID" value="CCD44562.1"/>
    <property type="molecule type" value="Genomic_DNA"/>
</dbReference>
<dbReference type="AlphaFoldDB" id="G2XVP2"/>
<sequence length="118" mass="13040">MLANFRPQTGSSAATALGVGLAALVICCVQLATIHTQISRQKSQVDVSSFTLDDLRNIKNHENMQDALKAIGTSPDSNHKFIEVWKMFDNVTKSMAGKDKEERLEVIAKLASRFKKAY</sequence>
<accession>G2XVP2</accession>
<dbReference type="Proteomes" id="UP000008177">
    <property type="component" value="Unplaced contigs"/>
</dbReference>
<evidence type="ECO:0000256" key="1">
    <source>
        <dbReference type="SAM" id="Phobius"/>
    </source>
</evidence>